<protein>
    <submittedName>
        <fullName evidence="6">IclR family transcriptional regulator</fullName>
    </submittedName>
</protein>
<dbReference type="InterPro" id="IPR050707">
    <property type="entry name" value="HTH_MetabolicPath_Reg"/>
</dbReference>
<dbReference type="SUPFAM" id="SSF46785">
    <property type="entry name" value="Winged helix' DNA-binding domain"/>
    <property type="match status" value="1"/>
</dbReference>
<dbReference type="InterPro" id="IPR014757">
    <property type="entry name" value="Tscrpt_reg_IclR_C"/>
</dbReference>
<name>A0ABY3RKC7_9BRAD</name>
<reference evidence="6" key="1">
    <citation type="journal article" date="2024" name="Antonie Van Leeuwenhoek">
        <title>Bradyrhizobium ontarionense sp. nov., a novel bacterial symbiont isolated from Aeschynomene indica (Indian jointvetch), harbours photosynthesis, nitrogen fixation and nitrous oxide (N2O) reductase genes.</title>
        <authorList>
            <person name="Bromfield E.S.P."/>
            <person name="Cloutier S."/>
        </authorList>
    </citation>
    <scope>NUCLEOTIDE SEQUENCE</scope>
    <source>
        <strain evidence="6">A19</strain>
    </source>
</reference>
<dbReference type="SUPFAM" id="SSF55781">
    <property type="entry name" value="GAF domain-like"/>
    <property type="match status" value="1"/>
</dbReference>
<dbReference type="Pfam" id="PF09339">
    <property type="entry name" value="HTH_IclR"/>
    <property type="match status" value="1"/>
</dbReference>
<evidence type="ECO:0000313" key="7">
    <source>
        <dbReference type="Proteomes" id="UP001431010"/>
    </source>
</evidence>
<dbReference type="SMART" id="SM00346">
    <property type="entry name" value="HTH_ICLR"/>
    <property type="match status" value="1"/>
</dbReference>
<dbReference type="PROSITE" id="PS51078">
    <property type="entry name" value="ICLR_ED"/>
    <property type="match status" value="1"/>
</dbReference>
<feature type="domain" description="IclR-ED" evidence="5">
    <location>
        <begin position="70"/>
        <end position="252"/>
    </location>
</feature>
<keyword evidence="1" id="KW-0805">Transcription regulation</keyword>
<dbReference type="PROSITE" id="PS51077">
    <property type="entry name" value="HTH_ICLR"/>
    <property type="match status" value="1"/>
</dbReference>
<dbReference type="Gene3D" id="3.30.450.40">
    <property type="match status" value="1"/>
</dbReference>
<dbReference type="InterPro" id="IPR005471">
    <property type="entry name" value="Tscrpt_reg_IclR_N"/>
</dbReference>
<gene>
    <name evidence="6" type="ORF">LQG66_17200</name>
</gene>
<dbReference type="PANTHER" id="PTHR30136">
    <property type="entry name" value="HELIX-TURN-HELIX TRANSCRIPTIONAL REGULATOR, ICLR FAMILY"/>
    <property type="match status" value="1"/>
</dbReference>
<sequence>MEQRLKKANSQDRLLAVLDLFSEQRPHWTPDELMRELGYTRPTLYRYLKSLKQSGLLMTTRGGQLTLGPRVVEMDYLSRRADPLVAAAAPQLARLTAAHPCTALIVRWYGDKMLCVASQSSAPNPVSSYPRGRPMPMGRGAIARAIMAFLPKPQLQPLIARYAADLRAVGVGATADEIVAALRQIRRAGVAIAYGEVTPGAVGIAAPIVDAGYPVASLCVTIAGLKATGEVIDRISGEVRDAARRIAADAFGQDI</sequence>
<evidence type="ECO:0000259" key="4">
    <source>
        <dbReference type="PROSITE" id="PS51077"/>
    </source>
</evidence>
<keyword evidence="7" id="KW-1185">Reference proteome</keyword>
<dbReference type="RefSeq" id="WP_231327374.1">
    <property type="nucleotide sequence ID" value="NZ_CP088156.1"/>
</dbReference>
<keyword evidence="2" id="KW-0238">DNA-binding</keyword>
<keyword evidence="3" id="KW-0804">Transcription</keyword>
<dbReference type="Pfam" id="PF01614">
    <property type="entry name" value="IclR_C"/>
    <property type="match status" value="1"/>
</dbReference>
<dbReference type="InterPro" id="IPR029016">
    <property type="entry name" value="GAF-like_dom_sf"/>
</dbReference>
<dbReference type="PANTHER" id="PTHR30136:SF24">
    <property type="entry name" value="HTH-TYPE TRANSCRIPTIONAL REPRESSOR ALLR"/>
    <property type="match status" value="1"/>
</dbReference>
<proteinExistence type="predicted"/>
<evidence type="ECO:0000313" key="6">
    <source>
        <dbReference type="EMBL" id="UFZ07925.1"/>
    </source>
</evidence>
<evidence type="ECO:0000256" key="1">
    <source>
        <dbReference type="ARBA" id="ARBA00023015"/>
    </source>
</evidence>
<dbReference type="Gene3D" id="1.10.10.10">
    <property type="entry name" value="Winged helix-like DNA-binding domain superfamily/Winged helix DNA-binding domain"/>
    <property type="match status" value="1"/>
</dbReference>
<dbReference type="InterPro" id="IPR036390">
    <property type="entry name" value="WH_DNA-bd_sf"/>
</dbReference>
<evidence type="ECO:0000256" key="3">
    <source>
        <dbReference type="ARBA" id="ARBA00023163"/>
    </source>
</evidence>
<accession>A0ABY3RKC7</accession>
<dbReference type="InterPro" id="IPR036388">
    <property type="entry name" value="WH-like_DNA-bd_sf"/>
</dbReference>
<feature type="domain" description="HTH iclR-type" evidence="4">
    <location>
        <begin position="8"/>
        <end position="69"/>
    </location>
</feature>
<dbReference type="Proteomes" id="UP001431010">
    <property type="component" value="Chromosome"/>
</dbReference>
<evidence type="ECO:0000256" key="2">
    <source>
        <dbReference type="ARBA" id="ARBA00023125"/>
    </source>
</evidence>
<dbReference type="EMBL" id="CP088156">
    <property type="protein sequence ID" value="UFZ07925.1"/>
    <property type="molecule type" value="Genomic_DNA"/>
</dbReference>
<organism evidence="6 7">
    <name type="scientific">Bradyrhizobium ontarionense</name>
    <dbReference type="NCBI Taxonomy" id="2898149"/>
    <lineage>
        <taxon>Bacteria</taxon>
        <taxon>Pseudomonadati</taxon>
        <taxon>Pseudomonadota</taxon>
        <taxon>Alphaproteobacteria</taxon>
        <taxon>Hyphomicrobiales</taxon>
        <taxon>Nitrobacteraceae</taxon>
        <taxon>Bradyrhizobium</taxon>
    </lineage>
</organism>
<evidence type="ECO:0000259" key="5">
    <source>
        <dbReference type="PROSITE" id="PS51078"/>
    </source>
</evidence>